<evidence type="ECO:0000256" key="1">
    <source>
        <dbReference type="SAM" id="Phobius"/>
    </source>
</evidence>
<reference evidence="2" key="1">
    <citation type="journal article" date="2021" name="PeerJ">
        <title>Extensive microbial diversity within the chicken gut microbiome revealed by metagenomics and culture.</title>
        <authorList>
            <person name="Gilroy R."/>
            <person name="Ravi A."/>
            <person name="Getino M."/>
            <person name="Pursley I."/>
            <person name="Horton D.L."/>
            <person name="Alikhan N.F."/>
            <person name="Baker D."/>
            <person name="Gharbi K."/>
            <person name="Hall N."/>
            <person name="Watson M."/>
            <person name="Adriaenssens E.M."/>
            <person name="Foster-Nyarko E."/>
            <person name="Jarju S."/>
            <person name="Secka A."/>
            <person name="Antonio M."/>
            <person name="Oren A."/>
            <person name="Chaudhuri R.R."/>
            <person name="La Ragione R."/>
            <person name="Hildebrand F."/>
            <person name="Pallen M.J."/>
        </authorList>
    </citation>
    <scope>NUCLEOTIDE SEQUENCE</scope>
    <source>
        <strain evidence="2">1068</strain>
    </source>
</reference>
<proteinExistence type="predicted"/>
<keyword evidence="1" id="KW-0812">Transmembrane</keyword>
<dbReference type="Gene3D" id="3.30.700.10">
    <property type="entry name" value="Glycoprotein, Type 4 Pilin"/>
    <property type="match status" value="1"/>
</dbReference>
<dbReference type="NCBIfam" id="TIGR02532">
    <property type="entry name" value="IV_pilin_GFxxxE"/>
    <property type="match status" value="1"/>
</dbReference>
<gene>
    <name evidence="2" type="ORF">H9809_09870</name>
</gene>
<accession>A0A9D2JTJ6</accession>
<dbReference type="AlphaFoldDB" id="A0A9D2JTJ6"/>
<comment type="caution">
    <text evidence="2">The sequence shown here is derived from an EMBL/GenBank/DDBJ whole genome shotgun (WGS) entry which is preliminary data.</text>
</comment>
<dbReference type="Proteomes" id="UP000824056">
    <property type="component" value="Unassembled WGS sequence"/>
</dbReference>
<dbReference type="SUPFAM" id="SSF54523">
    <property type="entry name" value="Pili subunits"/>
    <property type="match status" value="1"/>
</dbReference>
<keyword evidence="1" id="KW-1133">Transmembrane helix</keyword>
<dbReference type="Pfam" id="PF07963">
    <property type="entry name" value="N_methyl"/>
    <property type="match status" value="1"/>
</dbReference>
<sequence>MTPRGKVRDSKGFTLAELLIVVAIIAILVVISIPIFSGRLESARESTDKANERAAKAAMVTEYLEDQEARTLYYNAEQGTLVEDQGAAGEAYGQSADNKGKVIQVSIDQDGQVSLNWR</sequence>
<evidence type="ECO:0000313" key="2">
    <source>
        <dbReference type="EMBL" id="HIZ66188.1"/>
    </source>
</evidence>
<organism evidence="2 3">
    <name type="scientific">Candidatus Blautia pullicola</name>
    <dbReference type="NCBI Taxonomy" id="2838498"/>
    <lineage>
        <taxon>Bacteria</taxon>
        <taxon>Bacillati</taxon>
        <taxon>Bacillota</taxon>
        <taxon>Clostridia</taxon>
        <taxon>Lachnospirales</taxon>
        <taxon>Lachnospiraceae</taxon>
        <taxon>Blautia</taxon>
    </lineage>
</organism>
<dbReference type="InterPro" id="IPR045584">
    <property type="entry name" value="Pilin-like"/>
</dbReference>
<protein>
    <submittedName>
        <fullName evidence="2">Prepilin-type N-terminal cleavage/methylation domain-containing protein</fullName>
    </submittedName>
</protein>
<evidence type="ECO:0000313" key="3">
    <source>
        <dbReference type="Proteomes" id="UP000824056"/>
    </source>
</evidence>
<name>A0A9D2JTJ6_9FIRM</name>
<dbReference type="EMBL" id="DXBG01000231">
    <property type="protein sequence ID" value="HIZ66188.1"/>
    <property type="molecule type" value="Genomic_DNA"/>
</dbReference>
<feature type="transmembrane region" description="Helical" evidence="1">
    <location>
        <begin position="12"/>
        <end position="36"/>
    </location>
</feature>
<reference evidence="2" key="2">
    <citation type="submission" date="2021-04" db="EMBL/GenBank/DDBJ databases">
        <authorList>
            <person name="Gilroy R."/>
        </authorList>
    </citation>
    <scope>NUCLEOTIDE SEQUENCE</scope>
    <source>
        <strain evidence="2">1068</strain>
    </source>
</reference>
<keyword evidence="1" id="KW-0472">Membrane</keyword>
<dbReference type="InterPro" id="IPR012902">
    <property type="entry name" value="N_methyl_site"/>
</dbReference>